<dbReference type="RefSeq" id="WP_377943186.1">
    <property type="nucleotide sequence ID" value="NZ_JBHUCX010000028.1"/>
</dbReference>
<protein>
    <submittedName>
        <fullName evidence="1">Uncharacterized protein</fullName>
    </submittedName>
</protein>
<dbReference type="Proteomes" id="UP001597079">
    <property type="component" value="Unassembled WGS sequence"/>
</dbReference>
<keyword evidence="2" id="KW-1185">Reference proteome</keyword>
<evidence type="ECO:0000313" key="1">
    <source>
        <dbReference type="EMBL" id="MFD1675312.1"/>
    </source>
</evidence>
<proteinExistence type="predicted"/>
<dbReference type="EMBL" id="JBHUCX010000028">
    <property type="protein sequence ID" value="MFD1675312.1"/>
    <property type="molecule type" value="Genomic_DNA"/>
</dbReference>
<gene>
    <name evidence="1" type="ORF">ACFSB2_11455</name>
</gene>
<comment type="caution">
    <text evidence="1">The sequence shown here is derived from an EMBL/GenBank/DDBJ whole genome shotgun (WGS) entry which is preliminary data.</text>
</comment>
<reference evidence="2" key="1">
    <citation type="journal article" date="2019" name="Int. J. Syst. Evol. Microbiol.">
        <title>The Global Catalogue of Microorganisms (GCM) 10K type strain sequencing project: providing services to taxonomists for standard genome sequencing and annotation.</title>
        <authorList>
            <consortium name="The Broad Institute Genomics Platform"/>
            <consortium name="The Broad Institute Genome Sequencing Center for Infectious Disease"/>
            <person name="Wu L."/>
            <person name="Ma J."/>
        </authorList>
    </citation>
    <scope>NUCLEOTIDE SEQUENCE [LARGE SCALE GENOMIC DNA]</scope>
    <source>
        <strain evidence="2">CGMCC 1.12286</strain>
    </source>
</reference>
<sequence>MLRASIGFVAWYLVKRHAMFGAEMGNGIRLSIFSQTKIGIET</sequence>
<evidence type="ECO:0000313" key="2">
    <source>
        <dbReference type="Proteomes" id="UP001597079"/>
    </source>
</evidence>
<accession>A0ABW4JG74</accession>
<organism evidence="1 2">
    <name type="scientific">Alicyclobacillus fodiniaquatilis</name>
    <dbReference type="NCBI Taxonomy" id="1661150"/>
    <lineage>
        <taxon>Bacteria</taxon>
        <taxon>Bacillati</taxon>
        <taxon>Bacillota</taxon>
        <taxon>Bacilli</taxon>
        <taxon>Bacillales</taxon>
        <taxon>Alicyclobacillaceae</taxon>
        <taxon>Alicyclobacillus</taxon>
    </lineage>
</organism>
<name>A0ABW4JG74_9BACL</name>